<gene>
    <name evidence="3" type="ORF">AVDCRST_MAG93-7440</name>
</gene>
<dbReference type="AlphaFoldDB" id="A0A6J4MG86"/>
<name>A0A6J4MG86_9CHLR</name>
<evidence type="ECO:0000256" key="1">
    <source>
        <dbReference type="SAM" id="MobiDB-lite"/>
    </source>
</evidence>
<accession>A0A6J4MG86</accession>
<feature type="domain" description="DUF5681" evidence="2">
    <location>
        <begin position="30"/>
        <end position="108"/>
    </location>
</feature>
<proteinExistence type="predicted"/>
<organism evidence="3">
    <name type="scientific">uncultured Chloroflexia bacterium</name>
    <dbReference type="NCBI Taxonomy" id="1672391"/>
    <lineage>
        <taxon>Bacteria</taxon>
        <taxon>Bacillati</taxon>
        <taxon>Chloroflexota</taxon>
        <taxon>Chloroflexia</taxon>
        <taxon>environmental samples</taxon>
    </lineage>
</organism>
<dbReference type="EMBL" id="CADCTR010002511">
    <property type="protein sequence ID" value="CAA9357539.1"/>
    <property type="molecule type" value="Genomic_DNA"/>
</dbReference>
<evidence type="ECO:0000313" key="3">
    <source>
        <dbReference type="EMBL" id="CAA9357539.1"/>
    </source>
</evidence>
<feature type="region of interest" description="Disordered" evidence="1">
    <location>
        <begin position="1"/>
        <end position="47"/>
    </location>
</feature>
<protein>
    <recommendedName>
        <fullName evidence="2">DUF5681 domain-containing protein</fullName>
    </recommendedName>
</protein>
<dbReference type="Pfam" id="PF18932">
    <property type="entry name" value="DUF5681"/>
    <property type="match status" value="1"/>
</dbReference>
<dbReference type="InterPro" id="IPR043736">
    <property type="entry name" value="DUF5681"/>
</dbReference>
<reference evidence="3" key="1">
    <citation type="submission" date="2020-02" db="EMBL/GenBank/DDBJ databases">
        <authorList>
            <person name="Meier V. D."/>
        </authorList>
    </citation>
    <scope>NUCLEOTIDE SEQUENCE</scope>
    <source>
        <strain evidence="3">AVDCRST_MAG93</strain>
    </source>
</reference>
<evidence type="ECO:0000259" key="2">
    <source>
        <dbReference type="Pfam" id="PF18932"/>
    </source>
</evidence>
<sequence>MSRRRDGDEPPDDDETGEPRYEVGYRKPPKSKRFLPGASGNPKCCPKRKADADAILLPKPTRSALREELHRALTLADGTQLPAIQAVARKTLAKALEGSVHASRTLLQYGVLIENDVLQERTERISQAWEIKLLAQKALFEWMAAGKPESEAPLHPDDIEIDGETGEVTVIGPAILDRAGSLRKLIAARDEAQATVLRGVEIEREGTGDILTEFGRWFAEKKYDLIDGLLPPRFRRELKGRLPRGTPRPAFAEGYDVEGEFRRLVNG</sequence>